<dbReference type="SUPFAM" id="SSF103473">
    <property type="entry name" value="MFS general substrate transporter"/>
    <property type="match status" value="1"/>
</dbReference>
<proteinExistence type="predicted"/>
<feature type="transmembrane region" description="Helical" evidence="6">
    <location>
        <begin position="365"/>
        <end position="390"/>
    </location>
</feature>
<feature type="domain" description="Major facilitator superfamily (MFS) profile" evidence="7">
    <location>
        <begin position="12"/>
        <end position="501"/>
    </location>
</feature>
<reference evidence="8 9" key="1">
    <citation type="submission" date="2020-10" db="EMBL/GenBank/DDBJ databases">
        <title>Sequencing the genomes of 1000 actinobacteria strains.</title>
        <authorList>
            <person name="Klenk H.-P."/>
        </authorList>
    </citation>
    <scope>NUCLEOTIDE SEQUENCE [LARGE SCALE GENOMIC DNA]</scope>
    <source>
        <strain evidence="8 9">DSM 45157</strain>
    </source>
</reference>
<feature type="transmembrane region" description="Helical" evidence="6">
    <location>
        <begin position="52"/>
        <end position="71"/>
    </location>
</feature>
<feature type="transmembrane region" description="Helical" evidence="6">
    <location>
        <begin position="21"/>
        <end position="40"/>
    </location>
</feature>
<feature type="transmembrane region" description="Helical" evidence="6">
    <location>
        <begin position="170"/>
        <end position="193"/>
    </location>
</feature>
<dbReference type="InterPro" id="IPR011701">
    <property type="entry name" value="MFS"/>
</dbReference>
<sequence length="541" mass="56106">MSTPQSPGTGRPQIMRSLSGLLIVLGVTMLSGTIVSVALPQIVGSLQGTQSQYTWVVTATLLASTASTPIWGKLADLFPKKRLLQVSIVLFIAASLLCGFAQTTGQLIAARAVQGLGMGASQVLVQATIAALVSPRERGRFNGLIGAIMAVATVGGPLVGGALTDVSWLGWRWCFFIGVPFMLVALVVLTRTLNLVEERRRDVRIDYLGAALIAAGVSTLLLWVTFVGGSFDWISWQSGAMAVGGLLLLTLAVWVENRVSEPVIPLRLVVRRETAIAIVASAAVGMAMFGGAVFLGQYFQLARGYSPTEAGLLTTPLMLGMMASSTVSGLLVSRSGRVKPYVITGLVSLTLGFLLLSTIDETTSLLVVSLGMLGVGVGVGMSMQNLVLVVQNSVPLRELGAASGAVAFFRSLGGTVGVSVLGAILANRVSTNISDGLAASGADVPAGGGDSSTLDLAGMPPFLRHIVEGAYGAATGDIFLVATGIAVVGLVVVCFLPRVRLRDTLDLVRAKDGGEQQDRPEPTGTEGPEERGERGEHGAPV</sequence>
<evidence type="ECO:0000313" key="8">
    <source>
        <dbReference type="EMBL" id="MBE1458177.1"/>
    </source>
</evidence>
<evidence type="ECO:0000256" key="1">
    <source>
        <dbReference type="ARBA" id="ARBA00004651"/>
    </source>
</evidence>
<evidence type="ECO:0000256" key="4">
    <source>
        <dbReference type="ARBA" id="ARBA00023136"/>
    </source>
</evidence>
<evidence type="ECO:0000313" key="9">
    <source>
        <dbReference type="Proteomes" id="UP000598217"/>
    </source>
</evidence>
<protein>
    <submittedName>
        <fullName evidence="8">EmrB/QacA subfamily drug resistance transporter</fullName>
    </submittedName>
</protein>
<dbReference type="InterPro" id="IPR036259">
    <property type="entry name" value="MFS_trans_sf"/>
</dbReference>
<evidence type="ECO:0000256" key="6">
    <source>
        <dbReference type="SAM" id="Phobius"/>
    </source>
</evidence>
<keyword evidence="2 6" id="KW-0812">Transmembrane</keyword>
<feature type="compositionally biased region" description="Basic and acidic residues" evidence="5">
    <location>
        <begin position="510"/>
        <end position="521"/>
    </location>
</feature>
<evidence type="ECO:0000256" key="2">
    <source>
        <dbReference type="ARBA" id="ARBA00022692"/>
    </source>
</evidence>
<feature type="transmembrane region" description="Helical" evidence="6">
    <location>
        <begin position="311"/>
        <end position="332"/>
    </location>
</feature>
<feature type="transmembrane region" description="Helical" evidence="6">
    <location>
        <begin position="205"/>
        <end position="227"/>
    </location>
</feature>
<feature type="region of interest" description="Disordered" evidence="5">
    <location>
        <begin position="510"/>
        <end position="541"/>
    </location>
</feature>
<keyword evidence="4 6" id="KW-0472">Membrane</keyword>
<keyword evidence="9" id="KW-1185">Reference proteome</keyword>
<feature type="transmembrane region" description="Helical" evidence="6">
    <location>
        <begin position="144"/>
        <end position="164"/>
    </location>
</feature>
<feature type="compositionally biased region" description="Basic and acidic residues" evidence="5">
    <location>
        <begin position="528"/>
        <end position="541"/>
    </location>
</feature>
<feature type="transmembrane region" description="Helical" evidence="6">
    <location>
        <begin position="478"/>
        <end position="496"/>
    </location>
</feature>
<dbReference type="PANTHER" id="PTHR23501">
    <property type="entry name" value="MAJOR FACILITATOR SUPERFAMILY"/>
    <property type="match status" value="1"/>
</dbReference>
<dbReference type="PRINTS" id="PR01036">
    <property type="entry name" value="TCRTETB"/>
</dbReference>
<dbReference type="PROSITE" id="PS50850">
    <property type="entry name" value="MFS"/>
    <property type="match status" value="1"/>
</dbReference>
<dbReference type="Gene3D" id="1.20.1250.20">
    <property type="entry name" value="MFS general substrate transporter like domains"/>
    <property type="match status" value="1"/>
</dbReference>
<organism evidence="8 9">
    <name type="scientific">Nocardiopsis terrae</name>
    <dbReference type="NCBI Taxonomy" id="372655"/>
    <lineage>
        <taxon>Bacteria</taxon>
        <taxon>Bacillati</taxon>
        <taxon>Actinomycetota</taxon>
        <taxon>Actinomycetes</taxon>
        <taxon>Streptosporangiales</taxon>
        <taxon>Nocardiopsidaceae</taxon>
        <taxon>Nocardiopsis</taxon>
    </lineage>
</organism>
<feature type="transmembrane region" description="Helical" evidence="6">
    <location>
        <begin position="233"/>
        <end position="255"/>
    </location>
</feature>
<comment type="caution">
    <text evidence="8">The sequence shown here is derived from an EMBL/GenBank/DDBJ whole genome shotgun (WGS) entry which is preliminary data.</text>
</comment>
<evidence type="ECO:0000256" key="3">
    <source>
        <dbReference type="ARBA" id="ARBA00022989"/>
    </source>
</evidence>
<feature type="transmembrane region" description="Helical" evidence="6">
    <location>
        <begin position="341"/>
        <end position="359"/>
    </location>
</feature>
<feature type="transmembrane region" description="Helical" evidence="6">
    <location>
        <begin position="108"/>
        <end position="132"/>
    </location>
</feature>
<evidence type="ECO:0000259" key="7">
    <source>
        <dbReference type="PROSITE" id="PS50850"/>
    </source>
</evidence>
<feature type="transmembrane region" description="Helical" evidence="6">
    <location>
        <begin position="83"/>
        <end position="102"/>
    </location>
</feature>
<dbReference type="Pfam" id="PF07690">
    <property type="entry name" value="MFS_1"/>
    <property type="match status" value="2"/>
</dbReference>
<gene>
    <name evidence="8" type="ORF">H4W79_002391</name>
</gene>
<dbReference type="InterPro" id="IPR020846">
    <property type="entry name" value="MFS_dom"/>
</dbReference>
<accession>A0ABR9HGS9</accession>
<evidence type="ECO:0000256" key="5">
    <source>
        <dbReference type="SAM" id="MobiDB-lite"/>
    </source>
</evidence>
<name>A0ABR9HGS9_9ACTN</name>
<comment type="subcellular location">
    <subcellularLocation>
        <location evidence="1">Cell membrane</location>
        <topology evidence="1">Multi-pass membrane protein</topology>
    </subcellularLocation>
</comment>
<feature type="transmembrane region" description="Helical" evidence="6">
    <location>
        <begin position="402"/>
        <end position="426"/>
    </location>
</feature>
<dbReference type="CDD" id="cd17502">
    <property type="entry name" value="MFS_Azr1_MDR_like"/>
    <property type="match status" value="1"/>
</dbReference>
<feature type="transmembrane region" description="Helical" evidence="6">
    <location>
        <begin position="276"/>
        <end position="299"/>
    </location>
</feature>
<keyword evidence="3 6" id="KW-1133">Transmembrane helix</keyword>
<dbReference type="EMBL" id="JADBDY010000001">
    <property type="protein sequence ID" value="MBE1458177.1"/>
    <property type="molecule type" value="Genomic_DNA"/>
</dbReference>
<dbReference type="Gene3D" id="1.20.1720.10">
    <property type="entry name" value="Multidrug resistance protein D"/>
    <property type="match status" value="1"/>
</dbReference>
<dbReference type="PANTHER" id="PTHR23501:SF197">
    <property type="entry name" value="COMD"/>
    <property type="match status" value="1"/>
</dbReference>
<dbReference type="Proteomes" id="UP000598217">
    <property type="component" value="Unassembled WGS sequence"/>
</dbReference>